<dbReference type="EMBL" id="DS113429">
    <property type="protein sequence ID" value="EAY06232.1"/>
    <property type="molecule type" value="Genomic_DNA"/>
</dbReference>
<feature type="region of interest" description="Disordered" evidence="2">
    <location>
        <begin position="134"/>
        <end position="170"/>
    </location>
</feature>
<dbReference type="AlphaFoldDB" id="A2EMC0"/>
<evidence type="ECO:0000256" key="2">
    <source>
        <dbReference type="SAM" id="MobiDB-lite"/>
    </source>
</evidence>
<proteinExistence type="predicted"/>
<evidence type="ECO:0000313" key="4">
    <source>
        <dbReference type="Proteomes" id="UP000001542"/>
    </source>
</evidence>
<keyword evidence="1" id="KW-0175">Coiled coil</keyword>
<sequence length="170" mass="19394">MSLLFASFIFALRQQVTVEDELSSLLNEIRNLRSEVEELKQILSPKPIRYRREPRVEKNHQSSFIDRNVPPPPLTDQILSEFKSIDTSKIQVPLDTTNTNDSKETKELNEIDYPKDIEPESKLQFLNEDIVSAPDTDTDKIQPHKVGGGLVPPSTPLPTYEETGSKPYFI</sequence>
<dbReference type="KEGG" id="tva:4764107"/>
<organism evidence="3 4">
    <name type="scientific">Trichomonas vaginalis (strain ATCC PRA-98 / G3)</name>
    <dbReference type="NCBI Taxonomy" id="412133"/>
    <lineage>
        <taxon>Eukaryota</taxon>
        <taxon>Metamonada</taxon>
        <taxon>Parabasalia</taxon>
        <taxon>Trichomonadida</taxon>
        <taxon>Trichomonadidae</taxon>
        <taxon>Trichomonas</taxon>
    </lineage>
</organism>
<keyword evidence="4" id="KW-1185">Reference proteome</keyword>
<reference evidence="3" key="2">
    <citation type="journal article" date="2007" name="Science">
        <title>Draft genome sequence of the sexually transmitted pathogen Trichomonas vaginalis.</title>
        <authorList>
            <person name="Carlton J.M."/>
            <person name="Hirt R.P."/>
            <person name="Silva J.C."/>
            <person name="Delcher A.L."/>
            <person name="Schatz M."/>
            <person name="Zhao Q."/>
            <person name="Wortman J.R."/>
            <person name="Bidwell S.L."/>
            <person name="Alsmark U.C.M."/>
            <person name="Besteiro S."/>
            <person name="Sicheritz-Ponten T."/>
            <person name="Noel C.J."/>
            <person name="Dacks J.B."/>
            <person name="Foster P.G."/>
            <person name="Simillion C."/>
            <person name="Van de Peer Y."/>
            <person name="Miranda-Saavedra D."/>
            <person name="Barton G.J."/>
            <person name="Westrop G.D."/>
            <person name="Mueller S."/>
            <person name="Dessi D."/>
            <person name="Fiori P.L."/>
            <person name="Ren Q."/>
            <person name="Paulsen I."/>
            <person name="Zhang H."/>
            <person name="Bastida-Corcuera F.D."/>
            <person name="Simoes-Barbosa A."/>
            <person name="Brown M.T."/>
            <person name="Hayes R.D."/>
            <person name="Mukherjee M."/>
            <person name="Okumura C.Y."/>
            <person name="Schneider R."/>
            <person name="Smith A.J."/>
            <person name="Vanacova S."/>
            <person name="Villalvazo M."/>
            <person name="Haas B.J."/>
            <person name="Pertea M."/>
            <person name="Feldblyum T.V."/>
            <person name="Utterback T.R."/>
            <person name="Shu C.L."/>
            <person name="Osoegawa K."/>
            <person name="de Jong P.J."/>
            <person name="Hrdy I."/>
            <person name="Horvathova L."/>
            <person name="Zubacova Z."/>
            <person name="Dolezal P."/>
            <person name="Malik S.B."/>
            <person name="Logsdon J.M. Jr."/>
            <person name="Henze K."/>
            <person name="Gupta A."/>
            <person name="Wang C.C."/>
            <person name="Dunne R.L."/>
            <person name="Upcroft J.A."/>
            <person name="Upcroft P."/>
            <person name="White O."/>
            <person name="Salzberg S.L."/>
            <person name="Tang P."/>
            <person name="Chiu C.-H."/>
            <person name="Lee Y.-S."/>
            <person name="Embley T.M."/>
            <person name="Coombs G.H."/>
            <person name="Mottram J.C."/>
            <person name="Tachezy J."/>
            <person name="Fraser-Liggett C.M."/>
            <person name="Johnson P.J."/>
        </authorList>
    </citation>
    <scope>NUCLEOTIDE SEQUENCE [LARGE SCALE GENOMIC DNA]</scope>
    <source>
        <strain evidence="3">G3</strain>
    </source>
</reference>
<reference evidence="3" key="1">
    <citation type="submission" date="2006-10" db="EMBL/GenBank/DDBJ databases">
        <authorList>
            <person name="Amadeo P."/>
            <person name="Zhao Q."/>
            <person name="Wortman J."/>
            <person name="Fraser-Liggett C."/>
            <person name="Carlton J."/>
        </authorList>
    </citation>
    <scope>NUCLEOTIDE SEQUENCE</scope>
    <source>
        <strain evidence="3">G3</strain>
    </source>
</reference>
<dbReference type="RefSeq" id="XP_001318455.1">
    <property type="nucleotide sequence ID" value="XM_001318420.1"/>
</dbReference>
<evidence type="ECO:0000256" key="1">
    <source>
        <dbReference type="SAM" id="Coils"/>
    </source>
</evidence>
<name>A2EMC0_TRIV3</name>
<protein>
    <submittedName>
        <fullName evidence="3">Uncharacterized protein</fullName>
    </submittedName>
</protein>
<evidence type="ECO:0000313" key="3">
    <source>
        <dbReference type="EMBL" id="EAY06232.1"/>
    </source>
</evidence>
<dbReference type="VEuPathDB" id="TrichDB:TVAGG3_0707180"/>
<gene>
    <name evidence="3" type="ORF">TVAG_470750</name>
</gene>
<dbReference type="InParanoid" id="A2EMC0"/>
<feature type="coiled-coil region" evidence="1">
    <location>
        <begin position="15"/>
        <end position="42"/>
    </location>
</feature>
<dbReference type="VEuPathDB" id="TrichDB:TVAG_470750"/>
<dbReference type="Proteomes" id="UP000001542">
    <property type="component" value="Unassembled WGS sequence"/>
</dbReference>
<dbReference type="SMR" id="A2EMC0"/>
<accession>A2EMC0</accession>